<dbReference type="InterPro" id="IPR036736">
    <property type="entry name" value="ACP-like_sf"/>
</dbReference>
<dbReference type="Proteomes" id="UP001500888">
    <property type="component" value="Unassembled WGS sequence"/>
</dbReference>
<dbReference type="Gene3D" id="1.10.1200.10">
    <property type="entry name" value="ACP-like"/>
    <property type="match status" value="1"/>
</dbReference>
<comment type="caution">
    <text evidence="2">The sequence shown here is derived from an EMBL/GenBank/DDBJ whole genome shotgun (WGS) entry which is preliminary data.</text>
</comment>
<keyword evidence="3" id="KW-1185">Reference proteome</keyword>
<sequence>MENPRRQALSQIFTDTLGLAEIGANDNFFDLGGNSVMAMSIVNRVRDELGGKVTARLFYRWPTVAGLEQNVEFGAGPAT</sequence>
<dbReference type="PROSITE" id="PS50075">
    <property type="entry name" value="CARRIER"/>
    <property type="match status" value="1"/>
</dbReference>
<name>A0ABP7J7F7_9ACTN</name>
<dbReference type="PANTHER" id="PTHR45527">
    <property type="entry name" value="NONRIBOSOMAL PEPTIDE SYNTHETASE"/>
    <property type="match status" value="1"/>
</dbReference>
<dbReference type="SUPFAM" id="SSF47336">
    <property type="entry name" value="ACP-like"/>
    <property type="match status" value="1"/>
</dbReference>
<dbReference type="InterPro" id="IPR009081">
    <property type="entry name" value="PP-bd_ACP"/>
</dbReference>
<gene>
    <name evidence="2" type="ORF">GCM10022226_68530</name>
</gene>
<dbReference type="Pfam" id="PF00550">
    <property type="entry name" value="PP-binding"/>
    <property type="match status" value="1"/>
</dbReference>
<evidence type="ECO:0000313" key="3">
    <source>
        <dbReference type="Proteomes" id="UP001500888"/>
    </source>
</evidence>
<protein>
    <recommendedName>
        <fullName evidence="1">Carrier domain-containing protein</fullName>
    </recommendedName>
</protein>
<feature type="domain" description="Carrier" evidence="1">
    <location>
        <begin position="1"/>
        <end position="75"/>
    </location>
</feature>
<reference evidence="3" key="1">
    <citation type="journal article" date="2019" name="Int. J. Syst. Evol. Microbiol.">
        <title>The Global Catalogue of Microorganisms (GCM) 10K type strain sequencing project: providing services to taxonomists for standard genome sequencing and annotation.</title>
        <authorList>
            <consortium name="The Broad Institute Genomics Platform"/>
            <consortium name="The Broad Institute Genome Sequencing Center for Infectious Disease"/>
            <person name="Wu L."/>
            <person name="Ma J."/>
        </authorList>
    </citation>
    <scope>NUCLEOTIDE SEQUENCE [LARGE SCALE GENOMIC DNA]</scope>
    <source>
        <strain evidence="3">JCM 16908</strain>
    </source>
</reference>
<evidence type="ECO:0000313" key="2">
    <source>
        <dbReference type="EMBL" id="GAA3836860.1"/>
    </source>
</evidence>
<evidence type="ECO:0000259" key="1">
    <source>
        <dbReference type="PROSITE" id="PS50075"/>
    </source>
</evidence>
<dbReference type="EMBL" id="BAAAZR010000039">
    <property type="protein sequence ID" value="GAA3836860.1"/>
    <property type="molecule type" value="Genomic_DNA"/>
</dbReference>
<proteinExistence type="predicted"/>
<organism evidence="2 3">
    <name type="scientific">Sphaerisporangium flaviroseum</name>
    <dbReference type="NCBI Taxonomy" id="509199"/>
    <lineage>
        <taxon>Bacteria</taxon>
        <taxon>Bacillati</taxon>
        <taxon>Actinomycetota</taxon>
        <taxon>Actinomycetes</taxon>
        <taxon>Streptosporangiales</taxon>
        <taxon>Streptosporangiaceae</taxon>
        <taxon>Sphaerisporangium</taxon>
    </lineage>
</organism>
<accession>A0ABP7J7F7</accession>
<dbReference type="PANTHER" id="PTHR45527:SF1">
    <property type="entry name" value="FATTY ACID SYNTHASE"/>
    <property type="match status" value="1"/>
</dbReference>